<evidence type="ECO:0000256" key="5">
    <source>
        <dbReference type="NCBIfam" id="TIGR00112"/>
    </source>
</evidence>
<dbReference type="HAMAP" id="MF_01925">
    <property type="entry name" value="P5C_reductase"/>
    <property type="match status" value="1"/>
</dbReference>
<dbReference type="InterPro" id="IPR028939">
    <property type="entry name" value="P5C_Rdtase_cat_N"/>
</dbReference>
<dbReference type="GO" id="GO:0005737">
    <property type="term" value="C:cytoplasm"/>
    <property type="evidence" value="ECO:0007669"/>
    <property type="project" value="UniProtKB-SubCell"/>
</dbReference>
<dbReference type="PANTHER" id="PTHR11645:SF0">
    <property type="entry name" value="PYRROLINE-5-CARBOXYLATE REDUCTASE 3"/>
    <property type="match status" value="1"/>
</dbReference>
<feature type="domain" description="Pyrroline-5-carboxylate reductase dimerisation" evidence="9">
    <location>
        <begin position="164"/>
        <end position="268"/>
    </location>
</feature>
<evidence type="ECO:0000256" key="7">
    <source>
        <dbReference type="RuleBase" id="RU003903"/>
    </source>
</evidence>
<dbReference type="PROSITE" id="PS00521">
    <property type="entry name" value="P5CR"/>
    <property type="match status" value="1"/>
</dbReference>
<dbReference type="Pfam" id="PF03807">
    <property type="entry name" value="F420_oxidored"/>
    <property type="match status" value="1"/>
</dbReference>
<dbReference type="RefSeq" id="WP_105192228.1">
    <property type="nucleotide sequence ID" value="NZ_PTQZ01000109.1"/>
</dbReference>
<keyword evidence="3 4" id="KW-0560">Oxidoreductase</keyword>
<dbReference type="Gene3D" id="3.40.50.720">
    <property type="entry name" value="NAD(P)-binding Rossmann-like Domain"/>
    <property type="match status" value="1"/>
</dbReference>
<dbReference type="FunFam" id="1.10.3730.10:FF:000001">
    <property type="entry name" value="Pyrroline-5-carboxylate reductase"/>
    <property type="match status" value="1"/>
</dbReference>
<dbReference type="GO" id="GO:0055129">
    <property type="term" value="P:L-proline biosynthetic process"/>
    <property type="evidence" value="ECO:0007669"/>
    <property type="project" value="UniProtKB-UniRule"/>
</dbReference>
<dbReference type="OrthoDB" id="9805754at2"/>
<sequence>MSSHPRIGFIGAGNMASALAGGLLARGWPAASLWLADPSAAQLAAHSGRGLRTTTDNAELAAAVDVLVLSVKPQVMADVLKPIAGIARARRPLIISIAAGIPVASLQRWLGAALPVVRAMPNTPALVQAGAAGLFASAEVGEDQRRLAEQVLGAVGLSLWVEREDLIDAVTAVSGSGPAYFFYVMESMIAAGVALGLDERDARALTLQTALGAAQMAITADVGPAELRRRVTSPAGTTEQAVRVFDESGLGDIFQRALAACADRGAEMARELGGRD</sequence>
<evidence type="ECO:0000259" key="9">
    <source>
        <dbReference type="Pfam" id="PF14748"/>
    </source>
</evidence>
<name>A0A2P6ASM3_9GAMM</name>
<dbReference type="GO" id="GO:0004735">
    <property type="term" value="F:pyrroline-5-carboxylate reductase activity"/>
    <property type="evidence" value="ECO:0007669"/>
    <property type="project" value="UniProtKB-UniRule"/>
</dbReference>
<evidence type="ECO:0000256" key="6">
    <source>
        <dbReference type="PIRSR" id="PIRSR000193-1"/>
    </source>
</evidence>
<dbReference type="Gene3D" id="1.10.3730.10">
    <property type="entry name" value="ProC C-terminal domain-like"/>
    <property type="match status" value="1"/>
</dbReference>
<feature type="binding site" evidence="6">
    <location>
        <position position="57"/>
    </location>
    <ligand>
        <name>NADPH</name>
        <dbReference type="ChEBI" id="CHEBI:57783"/>
    </ligand>
</feature>
<evidence type="ECO:0000313" key="10">
    <source>
        <dbReference type="EMBL" id="PQA42899.1"/>
    </source>
</evidence>
<evidence type="ECO:0000256" key="1">
    <source>
        <dbReference type="ARBA" id="ARBA00005525"/>
    </source>
</evidence>
<keyword evidence="4" id="KW-0963">Cytoplasm</keyword>
<dbReference type="SUPFAM" id="SSF51735">
    <property type="entry name" value="NAD(P)-binding Rossmann-fold domains"/>
    <property type="match status" value="1"/>
</dbReference>
<organism evidence="10 11">
    <name type="scientific">Amnimonas aquatica</name>
    <dbReference type="NCBI Taxonomy" id="2094561"/>
    <lineage>
        <taxon>Bacteria</taxon>
        <taxon>Pseudomonadati</taxon>
        <taxon>Pseudomonadota</taxon>
        <taxon>Gammaproteobacteria</taxon>
        <taxon>Moraxellales</taxon>
        <taxon>Moraxellaceae</taxon>
        <taxon>Amnimonas</taxon>
    </lineage>
</organism>
<comment type="pathway">
    <text evidence="4 7">Amino-acid biosynthesis; L-proline biosynthesis; L-proline from L-glutamate 5-semialdehyde: step 1/1.</text>
</comment>
<proteinExistence type="inferred from homology"/>
<comment type="caution">
    <text evidence="10">The sequence shown here is derived from an EMBL/GenBank/DDBJ whole genome shotgun (WGS) entry which is preliminary data.</text>
</comment>
<keyword evidence="4 7" id="KW-0028">Amino-acid biosynthesis</keyword>
<reference evidence="11" key="1">
    <citation type="submission" date="2018-02" db="EMBL/GenBank/DDBJ databases">
        <title>Genome sequencing of Solimonas sp. HR-BB.</title>
        <authorList>
            <person name="Lee Y."/>
            <person name="Jeon C.O."/>
        </authorList>
    </citation>
    <scope>NUCLEOTIDE SEQUENCE [LARGE SCALE GENOMIC DNA]</scope>
    <source>
        <strain evidence="11">HR-E</strain>
    </source>
</reference>
<dbReference type="NCBIfam" id="TIGR00112">
    <property type="entry name" value="proC"/>
    <property type="match status" value="1"/>
</dbReference>
<gene>
    <name evidence="4" type="primary">proC</name>
    <name evidence="10" type="ORF">C5O18_05620</name>
</gene>
<dbReference type="Proteomes" id="UP000243900">
    <property type="component" value="Unassembled WGS sequence"/>
</dbReference>
<dbReference type="Pfam" id="PF14748">
    <property type="entry name" value="P5CR_dimer"/>
    <property type="match status" value="1"/>
</dbReference>
<dbReference type="InterPro" id="IPR029036">
    <property type="entry name" value="P5CR_dimer"/>
</dbReference>
<feature type="binding site" evidence="6">
    <location>
        <begin position="10"/>
        <end position="15"/>
    </location>
    <ligand>
        <name>NADP(+)</name>
        <dbReference type="ChEBI" id="CHEBI:58349"/>
    </ligand>
</feature>
<protein>
    <recommendedName>
        <fullName evidence="4 5">Pyrroline-5-carboxylate reductase</fullName>
        <shortName evidence="4">P5C reductase</shortName>
        <shortName evidence="4">P5CR</shortName>
        <ecNumber evidence="4 5">1.5.1.2</ecNumber>
    </recommendedName>
    <alternativeName>
        <fullName evidence="4">PCA reductase</fullName>
    </alternativeName>
</protein>
<comment type="similarity">
    <text evidence="1 4 7">Belongs to the pyrroline-5-carboxylate reductase family.</text>
</comment>
<keyword evidence="4 7" id="KW-0641">Proline biosynthesis</keyword>
<dbReference type="EMBL" id="PTQZ01000109">
    <property type="protein sequence ID" value="PQA42899.1"/>
    <property type="molecule type" value="Genomic_DNA"/>
</dbReference>
<keyword evidence="11" id="KW-1185">Reference proteome</keyword>
<dbReference type="InterPro" id="IPR036291">
    <property type="entry name" value="NAD(P)-bd_dom_sf"/>
</dbReference>
<dbReference type="SUPFAM" id="SSF48179">
    <property type="entry name" value="6-phosphogluconate dehydrogenase C-terminal domain-like"/>
    <property type="match status" value="1"/>
</dbReference>
<evidence type="ECO:0000313" key="11">
    <source>
        <dbReference type="Proteomes" id="UP000243900"/>
    </source>
</evidence>
<dbReference type="PIRSF" id="PIRSF000193">
    <property type="entry name" value="Pyrrol-5-carb_rd"/>
    <property type="match status" value="1"/>
</dbReference>
<comment type="catalytic activity">
    <reaction evidence="4">
        <text>L-proline + NAD(+) = (S)-1-pyrroline-5-carboxylate + NADH + 2 H(+)</text>
        <dbReference type="Rhea" id="RHEA:14105"/>
        <dbReference type="ChEBI" id="CHEBI:15378"/>
        <dbReference type="ChEBI" id="CHEBI:17388"/>
        <dbReference type="ChEBI" id="CHEBI:57540"/>
        <dbReference type="ChEBI" id="CHEBI:57945"/>
        <dbReference type="ChEBI" id="CHEBI:60039"/>
        <dbReference type="EC" id="1.5.1.2"/>
    </reaction>
</comment>
<evidence type="ECO:0000256" key="2">
    <source>
        <dbReference type="ARBA" id="ARBA00022857"/>
    </source>
</evidence>
<comment type="subcellular location">
    <subcellularLocation>
        <location evidence="4">Cytoplasm</location>
    </subcellularLocation>
</comment>
<dbReference type="EC" id="1.5.1.2" evidence="4 5"/>
<evidence type="ECO:0000256" key="4">
    <source>
        <dbReference type="HAMAP-Rule" id="MF_01925"/>
    </source>
</evidence>
<evidence type="ECO:0000259" key="8">
    <source>
        <dbReference type="Pfam" id="PF03807"/>
    </source>
</evidence>
<dbReference type="UniPathway" id="UPA00098">
    <property type="reaction ID" value="UER00361"/>
</dbReference>
<dbReference type="InterPro" id="IPR000304">
    <property type="entry name" value="Pyrroline-COOH_reductase"/>
</dbReference>
<comment type="catalytic activity">
    <reaction evidence="4 7">
        <text>L-proline + NADP(+) = (S)-1-pyrroline-5-carboxylate + NADPH + 2 H(+)</text>
        <dbReference type="Rhea" id="RHEA:14109"/>
        <dbReference type="ChEBI" id="CHEBI:15378"/>
        <dbReference type="ChEBI" id="CHEBI:17388"/>
        <dbReference type="ChEBI" id="CHEBI:57783"/>
        <dbReference type="ChEBI" id="CHEBI:58349"/>
        <dbReference type="ChEBI" id="CHEBI:60039"/>
        <dbReference type="EC" id="1.5.1.2"/>
    </reaction>
</comment>
<dbReference type="AlphaFoldDB" id="A0A2P6ASM3"/>
<keyword evidence="2 4" id="KW-0521">NADP</keyword>
<comment type="function">
    <text evidence="4">Catalyzes the reduction of 1-pyrroline-5-carboxylate (PCA) to L-proline.</text>
</comment>
<feature type="domain" description="Pyrroline-5-carboxylate reductase catalytic N-terminal" evidence="8">
    <location>
        <begin position="6"/>
        <end position="100"/>
    </location>
</feature>
<dbReference type="InterPro" id="IPR008927">
    <property type="entry name" value="6-PGluconate_DH-like_C_sf"/>
</dbReference>
<dbReference type="InterPro" id="IPR053790">
    <property type="entry name" value="P5CR-like_CS"/>
</dbReference>
<accession>A0A2P6ASM3</accession>
<dbReference type="PANTHER" id="PTHR11645">
    <property type="entry name" value="PYRROLINE-5-CARBOXYLATE REDUCTASE"/>
    <property type="match status" value="1"/>
</dbReference>
<evidence type="ECO:0000256" key="3">
    <source>
        <dbReference type="ARBA" id="ARBA00023002"/>
    </source>
</evidence>